<reference evidence="1" key="2">
    <citation type="journal article" date="2015" name="Fish Shellfish Immunol.">
        <title>Early steps in the European eel (Anguilla anguilla)-Vibrio vulnificus interaction in the gills: Role of the RtxA13 toxin.</title>
        <authorList>
            <person name="Callol A."/>
            <person name="Pajuelo D."/>
            <person name="Ebbesson L."/>
            <person name="Teles M."/>
            <person name="MacKenzie S."/>
            <person name="Amaro C."/>
        </authorList>
    </citation>
    <scope>NUCLEOTIDE SEQUENCE</scope>
</reference>
<accession>A0A0E9VTZ2</accession>
<sequence length="15" mass="1629">MAIILNNCLPQVGSR</sequence>
<proteinExistence type="predicted"/>
<protein>
    <submittedName>
        <fullName evidence="1">Uncharacterized protein</fullName>
    </submittedName>
</protein>
<dbReference type="EMBL" id="GBXM01027070">
    <property type="protein sequence ID" value="JAH81507.1"/>
    <property type="molecule type" value="Transcribed_RNA"/>
</dbReference>
<evidence type="ECO:0000313" key="1">
    <source>
        <dbReference type="EMBL" id="JAH81507.1"/>
    </source>
</evidence>
<name>A0A0E9VTZ2_ANGAN</name>
<organism evidence="1">
    <name type="scientific">Anguilla anguilla</name>
    <name type="common">European freshwater eel</name>
    <name type="synonym">Muraena anguilla</name>
    <dbReference type="NCBI Taxonomy" id="7936"/>
    <lineage>
        <taxon>Eukaryota</taxon>
        <taxon>Metazoa</taxon>
        <taxon>Chordata</taxon>
        <taxon>Craniata</taxon>
        <taxon>Vertebrata</taxon>
        <taxon>Euteleostomi</taxon>
        <taxon>Actinopterygii</taxon>
        <taxon>Neopterygii</taxon>
        <taxon>Teleostei</taxon>
        <taxon>Anguilliformes</taxon>
        <taxon>Anguillidae</taxon>
        <taxon>Anguilla</taxon>
    </lineage>
</organism>
<reference evidence="1" key="1">
    <citation type="submission" date="2014-11" db="EMBL/GenBank/DDBJ databases">
        <authorList>
            <person name="Amaro Gonzalez C."/>
        </authorList>
    </citation>
    <scope>NUCLEOTIDE SEQUENCE</scope>
</reference>